<evidence type="ECO:0000313" key="2">
    <source>
        <dbReference type="EMBL" id="MEQ2182740.1"/>
    </source>
</evidence>
<feature type="region of interest" description="Disordered" evidence="1">
    <location>
        <begin position="102"/>
        <end position="121"/>
    </location>
</feature>
<accession>A0ABV0PH24</accession>
<keyword evidence="3" id="KW-1185">Reference proteome</keyword>
<dbReference type="Proteomes" id="UP001476798">
    <property type="component" value="Unassembled WGS sequence"/>
</dbReference>
<evidence type="ECO:0000313" key="3">
    <source>
        <dbReference type="Proteomes" id="UP001476798"/>
    </source>
</evidence>
<name>A0ABV0PH24_9TELE</name>
<sequence>DLTMETELEAVNGRKVRAIEVFAHALHFFREHALKVRSHLSMQHDRCEDQWYSEVTRGSLLGGEGPVFISAGRRGYQMGDHRPSCVETTSQAVYERGRVPGRTFTSRHHNTSEVNLKTSQN</sequence>
<organism evidence="2 3">
    <name type="scientific">Goodea atripinnis</name>
    <dbReference type="NCBI Taxonomy" id="208336"/>
    <lineage>
        <taxon>Eukaryota</taxon>
        <taxon>Metazoa</taxon>
        <taxon>Chordata</taxon>
        <taxon>Craniata</taxon>
        <taxon>Vertebrata</taxon>
        <taxon>Euteleostomi</taxon>
        <taxon>Actinopterygii</taxon>
        <taxon>Neopterygii</taxon>
        <taxon>Teleostei</taxon>
        <taxon>Neoteleostei</taxon>
        <taxon>Acanthomorphata</taxon>
        <taxon>Ovalentaria</taxon>
        <taxon>Atherinomorphae</taxon>
        <taxon>Cyprinodontiformes</taxon>
        <taxon>Goodeidae</taxon>
        <taxon>Goodea</taxon>
    </lineage>
</organism>
<protein>
    <submittedName>
        <fullName evidence="2">Uncharacterized protein</fullName>
    </submittedName>
</protein>
<feature type="compositionally biased region" description="Polar residues" evidence="1">
    <location>
        <begin position="112"/>
        <end position="121"/>
    </location>
</feature>
<dbReference type="EMBL" id="JAHRIO010072921">
    <property type="protein sequence ID" value="MEQ2182740.1"/>
    <property type="molecule type" value="Genomic_DNA"/>
</dbReference>
<evidence type="ECO:0000256" key="1">
    <source>
        <dbReference type="SAM" id="MobiDB-lite"/>
    </source>
</evidence>
<comment type="caution">
    <text evidence="2">The sequence shown here is derived from an EMBL/GenBank/DDBJ whole genome shotgun (WGS) entry which is preliminary data.</text>
</comment>
<gene>
    <name evidence="2" type="ORF">GOODEAATRI_025305</name>
</gene>
<feature type="non-terminal residue" evidence="2">
    <location>
        <position position="1"/>
    </location>
</feature>
<proteinExistence type="predicted"/>
<reference evidence="2 3" key="1">
    <citation type="submission" date="2021-06" db="EMBL/GenBank/DDBJ databases">
        <authorList>
            <person name="Palmer J.M."/>
        </authorList>
    </citation>
    <scope>NUCLEOTIDE SEQUENCE [LARGE SCALE GENOMIC DNA]</scope>
    <source>
        <strain evidence="2 3">GA_2019</strain>
        <tissue evidence="2">Muscle</tissue>
    </source>
</reference>